<dbReference type="InterPro" id="IPR029032">
    <property type="entry name" value="AhpD-like"/>
</dbReference>
<dbReference type="PANTHER" id="PTHR34846">
    <property type="entry name" value="4-CARBOXYMUCONOLACTONE DECARBOXYLASE FAMILY PROTEIN (AFU_ORTHOLOGUE AFUA_6G11590)"/>
    <property type="match status" value="1"/>
</dbReference>
<evidence type="ECO:0000259" key="1">
    <source>
        <dbReference type="Pfam" id="PF02627"/>
    </source>
</evidence>
<evidence type="ECO:0000313" key="3">
    <source>
        <dbReference type="Proteomes" id="UP000289784"/>
    </source>
</evidence>
<protein>
    <submittedName>
        <fullName evidence="2">Carboxymuconolactone decarboxylase family protein</fullName>
    </submittedName>
</protein>
<evidence type="ECO:0000313" key="2">
    <source>
        <dbReference type="EMBL" id="RXR07558.1"/>
    </source>
</evidence>
<dbReference type="PANTHER" id="PTHR34846:SF10">
    <property type="entry name" value="CYTOPLASMIC PROTEIN"/>
    <property type="match status" value="1"/>
</dbReference>
<comment type="caution">
    <text evidence="2">The sequence shown here is derived from an EMBL/GenBank/DDBJ whole genome shotgun (WGS) entry which is preliminary data.</text>
</comment>
<proteinExistence type="predicted"/>
<keyword evidence="3" id="KW-1185">Reference proteome</keyword>
<name>A0A4Q1JYJ5_9GAMM</name>
<reference evidence="2 3" key="1">
    <citation type="submission" date="2019-01" db="EMBL/GenBank/DDBJ databases">
        <title>Pseudoxanthomonas composti sp. nov., isolated from compost.</title>
        <authorList>
            <person name="Yang G."/>
        </authorList>
    </citation>
    <scope>NUCLEOTIDE SEQUENCE [LARGE SCALE GENOMIC DNA]</scope>
    <source>
        <strain evidence="2 3">GSS15</strain>
    </source>
</reference>
<dbReference type="GO" id="GO:0051920">
    <property type="term" value="F:peroxiredoxin activity"/>
    <property type="evidence" value="ECO:0007669"/>
    <property type="project" value="InterPro"/>
</dbReference>
<organism evidence="2 3">
    <name type="scientific">Pseudoxanthomonas composti</name>
    <dbReference type="NCBI Taxonomy" id="2137479"/>
    <lineage>
        <taxon>Bacteria</taxon>
        <taxon>Pseudomonadati</taxon>
        <taxon>Pseudomonadota</taxon>
        <taxon>Gammaproteobacteria</taxon>
        <taxon>Lysobacterales</taxon>
        <taxon>Lysobacteraceae</taxon>
        <taxon>Pseudoxanthomonas</taxon>
    </lineage>
</organism>
<dbReference type="Proteomes" id="UP000289784">
    <property type="component" value="Unassembled WGS sequence"/>
</dbReference>
<dbReference type="NCBIfam" id="TIGR00778">
    <property type="entry name" value="ahpD_dom"/>
    <property type="match status" value="1"/>
</dbReference>
<dbReference type="EMBL" id="SAWZ01000002">
    <property type="protein sequence ID" value="RXR07558.1"/>
    <property type="molecule type" value="Genomic_DNA"/>
</dbReference>
<feature type="domain" description="Carboxymuconolactone decarboxylase-like" evidence="1">
    <location>
        <begin position="13"/>
        <end position="95"/>
    </location>
</feature>
<dbReference type="SUPFAM" id="SSF69118">
    <property type="entry name" value="AhpD-like"/>
    <property type="match status" value="1"/>
</dbReference>
<dbReference type="Gene3D" id="1.20.1290.10">
    <property type="entry name" value="AhpD-like"/>
    <property type="match status" value="1"/>
</dbReference>
<dbReference type="RefSeq" id="WP_129470369.1">
    <property type="nucleotide sequence ID" value="NZ_SAWZ01000002.1"/>
</dbReference>
<dbReference type="OrthoDB" id="9801997at2"/>
<dbReference type="AlphaFoldDB" id="A0A4Q1JYJ5"/>
<dbReference type="InterPro" id="IPR003779">
    <property type="entry name" value="CMD-like"/>
</dbReference>
<dbReference type="InterPro" id="IPR004675">
    <property type="entry name" value="AhpD_core"/>
</dbReference>
<accession>A0A4Q1JYJ5</accession>
<dbReference type="Pfam" id="PF02627">
    <property type="entry name" value="CMD"/>
    <property type="match status" value="1"/>
</dbReference>
<sequence>MQFARVDYTQHLPEAFKGLYAASQRVHTGVLEHTLVELVFLRVSQLNGCAYCLDMHASALRKAGVEPRKLDTVAAWRDSRFFDPRERAALAWAEALTTLPSGEPDEALYQALHGHFDDAGIATLTMAVALINAWNRLGVGLLPQMP</sequence>
<gene>
    <name evidence="2" type="ORF">EPA99_03520</name>
</gene>